<dbReference type="Proteomes" id="UP000688947">
    <property type="component" value="Unassembled WGS sequence"/>
</dbReference>
<evidence type="ECO:0000313" key="2">
    <source>
        <dbReference type="Proteomes" id="UP000688947"/>
    </source>
</evidence>
<name>A0A8T1UBD5_9STRA</name>
<dbReference type="VEuPathDB" id="FungiDB:PC110_g15921"/>
<reference evidence="1" key="1">
    <citation type="submission" date="2021-01" db="EMBL/GenBank/DDBJ databases">
        <title>Phytophthora aleatoria, a newly-described species from Pinus radiata is distinct from Phytophthora cactorum isolates based on comparative genomics.</title>
        <authorList>
            <person name="Mcdougal R."/>
            <person name="Panda P."/>
            <person name="Williams N."/>
            <person name="Studholme D.J."/>
        </authorList>
    </citation>
    <scope>NUCLEOTIDE SEQUENCE</scope>
    <source>
        <strain evidence="1">NZFS 3830</strain>
    </source>
</reference>
<dbReference type="OrthoDB" id="62779at2759"/>
<protein>
    <submittedName>
        <fullName evidence="1">Uncharacterized protein</fullName>
    </submittedName>
</protein>
<dbReference type="PANTHER" id="PTHR43102:SF2">
    <property type="entry name" value="GAF DOMAIN-CONTAINING PROTEIN"/>
    <property type="match status" value="1"/>
</dbReference>
<accession>A0A8T1UBD5</accession>
<evidence type="ECO:0000313" key="1">
    <source>
        <dbReference type="EMBL" id="KAG6957829.1"/>
    </source>
</evidence>
<dbReference type="EMBL" id="JAENGZ010000521">
    <property type="protein sequence ID" value="KAG6957829.1"/>
    <property type="molecule type" value="Genomic_DNA"/>
</dbReference>
<dbReference type="PANTHER" id="PTHR43102">
    <property type="entry name" value="SLR1143 PROTEIN"/>
    <property type="match status" value="1"/>
</dbReference>
<gene>
    <name evidence="1" type="ORF">JG687_00009742</name>
</gene>
<comment type="caution">
    <text evidence="1">The sequence shown here is derived from an EMBL/GenBank/DDBJ whole genome shotgun (WGS) entry which is preliminary data.</text>
</comment>
<sequence length="538" mass="60769">MAPDGREKLVMSDQEICDDIVATGHRRQGVDLFELATGSDVVNEDRDIAYAVVAKAELRCHLNEVLNVLITHESMKALVGKKFKKGDVLFNQHRLLSQDLRRQSMVASRLDVEKEEAPKLALIGVNIATLRPRIPMDLGGNRKTQKLCFSTFTQQYPGQDRAVHIMKTLPKELHNQLIPTSDRTALRNEPDHLSVGFHIQSNHTNHNFAGSNTHVTRIFAHGYASPTPPTQFGTSSITPNPSEIAQRRESVMNPEAKHVLNVLTKSLRQFERVVRRCRFGFQTFIYFPTGYDDPSLEKHLVQALGPAVVAVDDALWYNDDSDTASMASDSSSVEELTEQLYLDDPASTRTLLISSVNCKDKRSKNYTKTQQVAQDVENYLSQSLRVMKGCYSSVGQYTVTDLEEHDNVFEFDADQTKAEHHPMPPMRRKRGVLRPSSRWEAFTLPRSNNGCIHAEKPLILKNPTRGMRFNQMPQRVMSSAIFRSNSTPVSLFTERMVRWWHLCVLLMPSRTTVSTKDYATMEALAKLASDLVTSKNPT</sequence>
<organism evidence="1 2">
    <name type="scientific">Phytophthora cactorum</name>
    <dbReference type="NCBI Taxonomy" id="29920"/>
    <lineage>
        <taxon>Eukaryota</taxon>
        <taxon>Sar</taxon>
        <taxon>Stramenopiles</taxon>
        <taxon>Oomycota</taxon>
        <taxon>Peronosporomycetes</taxon>
        <taxon>Peronosporales</taxon>
        <taxon>Peronosporaceae</taxon>
        <taxon>Phytophthora</taxon>
    </lineage>
</organism>
<proteinExistence type="predicted"/>
<dbReference type="AlphaFoldDB" id="A0A8T1UBD5"/>
<dbReference type="VEuPathDB" id="FungiDB:PC110_g15922"/>